<dbReference type="AlphaFoldDB" id="A0A2M4DIF3"/>
<accession>A0A2M4DIF3</accession>
<organism evidence="2">
    <name type="scientific">Anopheles darlingi</name>
    <name type="common">Mosquito</name>
    <dbReference type="NCBI Taxonomy" id="43151"/>
    <lineage>
        <taxon>Eukaryota</taxon>
        <taxon>Metazoa</taxon>
        <taxon>Ecdysozoa</taxon>
        <taxon>Arthropoda</taxon>
        <taxon>Hexapoda</taxon>
        <taxon>Insecta</taxon>
        <taxon>Pterygota</taxon>
        <taxon>Neoptera</taxon>
        <taxon>Endopterygota</taxon>
        <taxon>Diptera</taxon>
        <taxon>Nematocera</taxon>
        <taxon>Culicoidea</taxon>
        <taxon>Culicidae</taxon>
        <taxon>Anophelinae</taxon>
        <taxon>Anopheles</taxon>
    </lineage>
</organism>
<name>A0A2M4DIF3_ANODA</name>
<sequence>MAAVISLLFSRSLSLCLFVCRQRVRYPVPLPTKPTRDCLTGLTKLIFVDVDLEGGGTVVSHRLPLATELGDRRPET</sequence>
<evidence type="ECO:0000256" key="1">
    <source>
        <dbReference type="SAM" id="SignalP"/>
    </source>
</evidence>
<dbReference type="EMBL" id="GGFL01013159">
    <property type="protein sequence ID" value="MBW77337.1"/>
    <property type="molecule type" value="Transcribed_RNA"/>
</dbReference>
<keyword evidence="1" id="KW-0732">Signal</keyword>
<feature type="chain" id="PRO_5014649849" evidence="1">
    <location>
        <begin position="17"/>
        <end position="76"/>
    </location>
</feature>
<reference evidence="2" key="1">
    <citation type="submission" date="2018-01" db="EMBL/GenBank/DDBJ databases">
        <title>An insight into the sialome of Amazonian anophelines.</title>
        <authorList>
            <person name="Ribeiro J.M."/>
            <person name="Scarpassa V."/>
            <person name="Calvo E."/>
        </authorList>
    </citation>
    <scope>NUCLEOTIDE SEQUENCE</scope>
</reference>
<proteinExistence type="predicted"/>
<feature type="signal peptide" evidence="1">
    <location>
        <begin position="1"/>
        <end position="16"/>
    </location>
</feature>
<evidence type="ECO:0000313" key="2">
    <source>
        <dbReference type="EMBL" id="MBW77337.1"/>
    </source>
</evidence>
<protein>
    <submittedName>
        <fullName evidence="2">Putative secreted protein</fullName>
    </submittedName>
</protein>